<keyword evidence="1" id="KW-1133">Transmembrane helix</keyword>
<evidence type="ECO:0000256" key="1">
    <source>
        <dbReference type="SAM" id="Phobius"/>
    </source>
</evidence>
<reference evidence="2" key="1">
    <citation type="journal article" date="2023" name="GigaByte">
        <title>Genome assembly of the bearded iris, Iris pallida Lam.</title>
        <authorList>
            <person name="Bruccoleri R.E."/>
            <person name="Oakeley E.J."/>
            <person name="Faust A.M.E."/>
            <person name="Altorfer M."/>
            <person name="Dessus-Babus S."/>
            <person name="Burckhardt D."/>
            <person name="Oertli M."/>
            <person name="Naumann U."/>
            <person name="Petersen F."/>
            <person name="Wong J."/>
        </authorList>
    </citation>
    <scope>NUCLEOTIDE SEQUENCE</scope>
    <source>
        <strain evidence="2">GSM-AAB239-AS_SAM_17_03QT</strain>
    </source>
</reference>
<feature type="transmembrane region" description="Helical" evidence="1">
    <location>
        <begin position="61"/>
        <end position="82"/>
    </location>
</feature>
<keyword evidence="3" id="KW-1185">Reference proteome</keyword>
<sequence length="152" mass="17090">MSVDPPSSSFIQTSSDMQFVLDQMRDYIRGSTNLTKHSLTDQLYYTTQLVAYLYVPLDPSLHVQLFSVHVALTQMCMGFCTLMALTPLLLVVVLGPPLLLLHPMLLIIGGMVGMRPSKVYFDAIWGFDVVIYFLSNYVRSLKACMVLCNTKN</sequence>
<dbReference type="Proteomes" id="UP001140949">
    <property type="component" value="Unassembled WGS sequence"/>
</dbReference>
<accession>A0AAX6I9X1</accession>
<feature type="transmembrane region" description="Helical" evidence="1">
    <location>
        <begin position="119"/>
        <end position="138"/>
    </location>
</feature>
<dbReference type="EMBL" id="JANAVB010003399">
    <property type="protein sequence ID" value="KAJ6849828.1"/>
    <property type="molecule type" value="Genomic_DNA"/>
</dbReference>
<organism evidence="2 3">
    <name type="scientific">Iris pallida</name>
    <name type="common">Sweet iris</name>
    <dbReference type="NCBI Taxonomy" id="29817"/>
    <lineage>
        <taxon>Eukaryota</taxon>
        <taxon>Viridiplantae</taxon>
        <taxon>Streptophyta</taxon>
        <taxon>Embryophyta</taxon>
        <taxon>Tracheophyta</taxon>
        <taxon>Spermatophyta</taxon>
        <taxon>Magnoliopsida</taxon>
        <taxon>Liliopsida</taxon>
        <taxon>Asparagales</taxon>
        <taxon>Iridaceae</taxon>
        <taxon>Iridoideae</taxon>
        <taxon>Irideae</taxon>
        <taxon>Iris</taxon>
    </lineage>
</organism>
<reference evidence="2" key="2">
    <citation type="submission" date="2023-04" db="EMBL/GenBank/DDBJ databases">
        <authorList>
            <person name="Bruccoleri R.E."/>
            <person name="Oakeley E.J."/>
            <person name="Faust A.-M."/>
            <person name="Dessus-Babus S."/>
            <person name="Altorfer M."/>
            <person name="Burckhardt D."/>
            <person name="Oertli M."/>
            <person name="Naumann U."/>
            <person name="Petersen F."/>
            <person name="Wong J."/>
        </authorList>
    </citation>
    <scope>NUCLEOTIDE SEQUENCE</scope>
    <source>
        <strain evidence="2">GSM-AAB239-AS_SAM_17_03QT</strain>
        <tissue evidence="2">Leaf</tissue>
    </source>
</reference>
<proteinExistence type="predicted"/>
<gene>
    <name evidence="2" type="ORF">M6B38_267050</name>
</gene>
<keyword evidence="1" id="KW-0812">Transmembrane</keyword>
<dbReference type="AlphaFoldDB" id="A0AAX6I9X1"/>
<evidence type="ECO:0000313" key="2">
    <source>
        <dbReference type="EMBL" id="KAJ6849828.1"/>
    </source>
</evidence>
<feature type="transmembrane region" description="Helical" evidence="1">
    <location>
        <begin position="89"/>
        <end position="113"/>
    </location>
</feature>
<keyword evidence="1" id="KW-0472">Membrane</keyword>
<comment type="caution">
    <text evidence="2">The sequence shown here is derived from an EMBL/GenBank/DDBJ whole genome shotgun (WGS) entry which is preliminary data.</text>
</comment>
<evidence type="ECO:0000313" key="3">
    <source>
        <dbReference type="Proteomes" id="UP001140949"/>
    </source>
</evidence>
<name>A0AAX6I9X1_IRIPA</name>
<protein>
    <submittedName>
        <fullName evidence="2">Uncharacterized protein</fullName>
    </submittedName>
</protein>